<comment type="similarity">
    <text evidence="1">Belongs to the UPF0223 family.</text>
</comment>
<accession>G9QMB9</accession>
<dbReference type="InterPro" id="IPR007920">
    <property type="entry name" value="UPF0223"/>
</dbReference>
<evidence type="ECO:0000256" key="1">
    <source>
        <dbReference type="HAMAP-Rule" id="MF_01041"/>
    </source>
</evidence>
<dbReference type="Gene3D" id="1.10.220.80">
    <property type="entry name" value="BH2638-like"/>
    <property type="match status" value="1"/>
</dbReference>
<dbReference type="PIRSF" id="PIRSF037260">
    <property type="entry name" value="UPF0223"/>
    <property type="match status" value="1"/>
</dbReference>
<dbReference type="PATRIC" id="fig|665952.3.peg.2233"/>
<comment type="caution">
    <text evidence="2">The sequence shown here is derived from an EMBL/GenBank/DDBJ whole genome shotgun (WGS) entry which is preliminary data.</text>
</comment>
<dbReference type="SUPFAM" id="SSF158504">
    <property type="entry name" value="BH2638-like"/>
    <property type="match status" value="1"/>
</dbReference>
<dbReference type="AlphaFoldDB" id="G9QMB9"/>
<evidence type="ECO:0000313" key="3">
    <source>
        <dbReference type="Proteomes" id="UP000011747"/>
    </source>
</evidence>
<dbReference type="Pfam" id="PF05256">
    <property type="entry name" value="UPF0223"/>
    <property type="match status" value="1"/>
</dbReference>
<proteinExistence type="inferred from homology"/>
<dbReference type="HOGENOM" id="CLU_166693_0_0_9"/>
<dbReference type="EMBL" id="ACWF01000118">
    <property type="protein sequence ID" value="EHL77164.1"/>
    <property type="molecule type" value="Genomic_DNA"/>
</dbReference>
<dbReference type="RefSeq" id="WP_003354417.1">
    <property type="nucleotide sequence ID" value="NZ_JH414757.1"/>
</dbReference>
<keyword evidence="3" id="KW-1185">Reference proteome</keyword>
<dbReference type="GeneID" id="87581387"/>
<dbReference type="NCBIfam" id="NF003353">
    <property type="entry name" value="PRK04387.1"/>
    <property type="match status" value="1"/>
</dbReference>
<dbReference type="InterPro" id="IPR023324">
    <property type="entry name" value="BH2638-like_sf"/>
</dbReference>
<sequence>MKEYSYPFSFDWSTQEVIDVIKFFRAIEEAYEKGIEREELMAAYRRFKEIVPSKSEEKKLCNEFEESSGYSSYHVVKKMKALKPGDKVYMDQK</sequence>
<reference evidence="2 3" key="1">
    <citation type="submission" date="2011-09" db="EMBL/GenBank/DDBJ databases">
        <title>The Genome Sequence of Bacillus smithii 7_3_47FAA.</title>
        <authorList>
            <consortium name="The Broad Institute Genome Sequencing Platform"/>
            <person name="Earl A."/>
            <person name="Ward D."/>
            <person name="Feldgarden M."/>
            <person name="Gevers D."/>
            <person name="Daigneault M."/>
            <person name="Strauss J."/>
            <person name="Allen-Vercoe E."/>
            <person name="Young S.K."/>
            <person name="Zeng Q."/>
            <person name="Gargeya S."/>
            <person name="Fitzgerald M."/>
            <person name="Haas B."/>
            <person name="Abouelleil A."/>
            <person name="Alvarado L."/>
            <person name="Arachchi H.M."/>
            <person name="Berlin A."/>
            <person name="Brown A."/>
            <person name="Chapman S.B."/>
            <person name="Chen Z."/>
            <person name="Dunbar C."/>
            <person name="Freedman E."/>
            <person name="Gearin G."/>
            <person name="Goldberg J."/>
            <person name="Griggs A."/>
            <person name="Gujja S."/>
            <person name="Heiman D."/>
            <person name="Howarth C."/>
            <person name="Larson L."/>
            <person name="Lui A."/>
            <person name="MacDonald P.J.P."/>
            <person name="Montmayeur A."/>
            <person name="Murphy C."/>
            <person name="Neiman D."/>
            <person name="Pearson M."/>
            <person name="Priest M."/>
            <person name="Roberts A."/>
            <person name="Saif S."/>
            <person name="Shea T."/>
            <person name="Shenoy N."/>
            <person name="Sisk P."/>
            <person name="Stolte C."/>
            <person name="Sykes S."/>
            <person name="Wortman J."/>
            <person name="Nusbaum C."/>
            <person name="Birren B."/>
        </authorList>
    </citation>
    <scope>NUCLEOTIDE SEQUENCE [LARGE SCALE GENOMIC DNA]</scope>
    <source>
        <strain evidence="2 3">7_3_47FAA</strain>
    </source>
</reference>
<evidence type="ECO:0000313" key="2">
    <source>
        <dbReference type="EMBL" id="EHL77164.1"/>
    </source>
</evidence>
<name>G9QMB9_9BACI</name>
<gene>
    <name evidence="2" type="ORF">HMPREF1015_00686</name>
</gene>
<dbReference type="HAMAP" id="MF_01041">
    <property type="entry name" value="UPF0223"/>
    <property type="match status" value="1"/>
</dbReference>
<organism evidence="2 3">
    <name type="scientific">Bacillus smithii 7_3_47FAA</name>
    <dbReference type="NCBI Taxonomy" id="665952"/>
    <lineage>
        <taxon>Bacteria</taxon>
        <taxon>Bacillati</taxon>
        <taxon>Bacillota</taxon>
        <taxon>Bacilli</taxon>
        <taxon>Bacillales</taxon>
        <taxon>Bacillaceae</taxon>
        <taxon>Bacillus</taxon>
    </lineage>
</organism>
<dbReference type="Proteomes" id="UP000011747">
    <property type="component" value="Unassembled WGS sequence"/>
</dbReference>
<protein>
    <recommendedName>
        <fullName evidence="1">UPF0223 protein HMPREF1015_00686</fullName>
    </recommendedName>
</protein>